<reference evidence="2 3" key="1">
    <citation type="submission" date="2016-06" db="EMBL/GenBank/DDBJ databases">
        <authorList>
            <person name="Kjaerup R.B."/>
            <person name="Dalgaard T.S."/>
            <person name="Juul-Madsen H.R."/>
        </authorList>
    </citation>
    <scope>NUCLEOTIDE SEQUENCE [LARGE SCALE GENOMIC DNA]</scope>
    <source>
        <strain evidence="2 3">DSM 45626</strain>
    </source>
</reference>
<evidence type="ECO:0000313" key="2">
    <source>
        <dbReference type="EMBL" id="SCF21924.1"/>
    </source>
</evidence>
<dbReference type="AlphaFoldDB" id="A0A1C4YMK8"/>
<gene>
    <name evidence="2" type="ORF">GA0070558_15620</name>
</gene>
<sequence>MPTINWDTVATAAATAMFVTLAVEYAAKPRLEARKERILAAGKSRRELSAAITSIAIPAAFLSVDLPKEMRGDVREAVRAERNRQYERMREQAQRMVDGADAHVGTFLGRSIPMVMSYITTVYGIMLSARTRHDKAQMIYDLSKQMGMVLDGRWWQMPARVRALREVERLVKRSQEQGENEDEAARGSVLSVNRQGVITGHQGR</sequence>
<keyword evidence="1" id="KW-0472">Membrane</keyword>
<dbReference type="Proteomes" id="UP000199375">
    <property type="component" value="Unassembled WGS sequence"/>
</dbReference>
<protein>
    <submittedName>
        <fullName evidence="2">Uncharacterized protein</fullName>
    </submittedName>
</protein>
<feature type="transmembrane region" description="Helical" evidence="1">
    <location>
        <begin position="6"/>
        <end position="27"/>
    </location>
</feature>
<evidence type="ECO:0000256" key="1">
    <source>
        <dbReference type="SAM" id="Phobius"/>
    </source>
</evidence>
<dbReference type="RefSeq" id="WP_141722395.1">
    <property type="nucleotide sequence ID" value="NZ_FMCW01000056.1"/>
</dbReference>
<accession>A0A1C4YMK8</accession>
<dbReference type="EMBL" id="FMCW01000056">
    <property type="protein sequence ID" value="SCF21924.1"/>
    <property type="molecule type" value="Genomic_DNA"/>
</dbReference>
<evidence type="ECO:0000313" key="3">
    <source>
        <dbReference type="Proteomes" id="UP000199375"/>
    </source>
</evidence>
<organism evidence="2 3">
    <name type="scientific">Micromonospora haikouensis</name>
    <dbReference type="NCBI Taxonomy" id="686309"/>
    <lineage>
        <taxon>Bacteria</taxon>
        <taxon>Bacillati</taxon>
        <taxon>Actinomycetota</taxon>
        <taxon>Actinomycetes</taxon>
        <taxon>Micromonosporales</taxon>
        <taxon>Micromonosporaceae</taxon>
        <taxon>Micromonospora</taxon>
    </lineage>
</organism>
<keyword evidence="1" id="KW-0812">Transmembrane</keyword>
<name>A0A1C4YMK8_9ACTN</name>
<keyword evidence="1" id="KW-1133">Transmembrane helix</keyword>
<feature type="transmembrane region" description="Helical" evidence="1">
    <location>
        <begin position="111"/>
        <end position="129"/>
    </location>
</feature>
<feature type="transmembrane region" description="Helical" evidence="1">
    <location>
        <begin position="48"/>
        <end position="64"/>
    </location>
</feature>
<proteinExistence type="predicted"/>